<keyword evidence="2" id="KW-1185">Reference proteome</keyword>
<name>A0A9D4QK26_DREPO</name>
<gene>
    <name evidence="1" type="ORF">DPMN_106495</name>
</gene>
<organism evidence="1 2">
    <name type="scientific">Dreissena polymorpha</name>
    <name type="common">Zebra mussel</name>
    <name type="synonym">Mytilus polymorpha</name>
    <dbReference type="NCBI Taxonomy" id="45954"/>
    <lineage>
        <taxon>Eukaryota</taxon>
        <taxon>Metazoa</taxon>
        <taxon>Spiralia</taxon>
        <taxon>Lophotrochozoa</taxon>
        <taxon>Mollusca</taxon>
        <taxon>Bivalvia</taxon>
        <taxon>Autobranchia</taxon>
        <taxon>Heteroconchia</taxon>
        <taxon>Euheterodonta</taxon>
        <taxon>Imparidentia</taxon>
        <taxon>Neoheterodontei</taxon>
        <taxon>Myida</taxon>
        <taxon>Dreissenoidea</taxon>
        <taxon>Dreissenidae</taxon>
        <taxon>Dreissena</taxon>
    </lineage>
</organism>
<proteinExistence type="predicted"/>
<reference evidence="1" key="2">
    <citation type="submission" date="2020-11" db="EMBL/GenBank/DDBJ databases">
        <authorList>
            <person name="McCartney M.A."/>
            <person name="Auch B."/>
            <person name="Kono T."/>
            <person name="Mallez S."/>
            <person name="Becker A."/>
            <person name="Gohl D.M."/>
            <person name="Silverstein K.A.T."/>
            <person name="Koren S."/>
            <person name="Bechman K.B."/>
            <person name="Herman A."/>
            <person name="Abrahante J.E."/>
            <person name="Garbe J."/>
        </authorList>
    </citation>
    <scope>NUCLEOTIDE SEQUENCE</scope>
    <source>
        <strain evidence="1">Duluth1</strain>
        <tissue evidence="1">Whole animal</tissue>
    </source>
</reference>
<reference evidence="1" key="1">
    <citation type="journal article" date="2019" name="bioRxiv">
        <title>The Genome of the Zebra Mussel, Dreissena polymorpha: A Resource for Invasive Species Research.</title>
        <authorList>
            <person name="McCartney M.A."/>
            <person name="Auch B."/>
            <person name="Kono T."/>
            <person name="Mallez S."/>
            <person name="Zhang Y."/>
            <person name="Obille A."/>
            <person name="Becker A."/>
            <person name="Abrahante J.E."/>
            <person name="Garbe J."/>
            <person name="Badalamenti J.P."/>
            <person name="Herman A."/>
            <person name="Mangelson H."/>
            <person name="Liachko I."/>
            <person name="Sullivan S."/>
            <person name="Sone E.D."/>
            <person name="Koren S."/>
            <person name="Silverstein K.A.T."/>
            <person name="Beckman K.B."/>
            <person name="Gohl D.M."/>
        </authorList>
    </citation>
    <scope>NUCLEOTIDE SEQUENCE</scope>
    <source>
        <strain evidence="1">Duluth1</strain>
        <tissue evidence="1">Whole animal</tissue>
    </source>
</reference>
<evidence type="ECO:0000313" key="1">
    <source>
        <dbReference type="EMBL" id="KAH3833192.1"/>
    </source>
</evidence>
<sequence length="89" mass="9758">MPCHQSAVLTVSRGRKGHIPHFNSQQGLYACAGQTENLNTVLPILLSNLHSVLQILVSNLHTDLRILISNLHTVLPILVSNLHTVLPIL</sequence>
<dbReference type="Proteomes" id="UP000828390">
    <property type="component" value="Unassembled WGS sequence"/>
</dbReference>
<dbReference type="EMBL" id="JAIWYP010000004">
    <property type="protein sequence ID" value="KAH3833192.1"/>
    <property type="molecule type" value="Genomic_DNA"/>
</dbReference>
<comment type="caution">
    <text evidence="1">The sequence shown here is derived from an EMBL/GenBank/DDBJ whole genome shotgun (WGS) entry which is preliminary data.</text>
</comment>
<dbReference type="AlphaFoldDB" id="A0A9D4QK26"/>
<accession>A0A9D4QK26</accession>
<protein>
    <submittedName>
        <fullName evidence="1">Uncharacterized protein</fullName>
    </submittedName>
</protein>
<evidence type="ECO:0000313" key="2">
    <source>
        <dbReference type="Proteomes" id="UP000828390"/>
    </source>
</evidence>